<dbReference type="PANTHER" id="PTHR10309:SF0">
    <property type="entry name" value="MANNOSE-6-PHOSPHATE ISOMERASE"/>
    <property type="match status" value="1"/>
</dbReference>
<keyword evidence="3" id="KW-1185">Reference proteome</keyword>
<dbReference type="AlphaFoldDB" id="A0A9X1S8X0"/>
<dbReference type="EMBL" id="JAJFZT010000001">
    <property type="protein sequence ID" value="MCC3271647.1"/>
    <property type="molecule type" value="Genomic_DNA"/>
</dbReference>
<name>A0A9X1S8X0_9MICC</name>
<evidence type="ECO:0000313" key="3">
    <source>
        <dbReference type="Proteomes" id="UP000829758"/>
    </source>
</evidence>
<dbReference type="GO" id="GO:0005829">
    <property type="term" value="C:cytosol"/>
    <property type="evidence" value="ECO:0007669"/>
    <property type="project" value="TreeGrafter"/>
</dbReference>
<dbReference type="PRINTS" id="PR00714">
    <property type="entry name" value="MAN6PISMRASE"/>
</dbReference>
<dbReference type="Proteomes" id="UP001155145">
    <property type="component" value="Unassembled WGS sequence"/>
</dbReference>
<dbReference type="InterPro" id="IPR011051">
    <property type="entry name" value="RmlC_Cupin_sf"/>
</dbReference>
<dbReference type="SUPFAM" id="SSF51182">
    <property type="entry name" value="RmlC-like cupins"/>
    <property type="match status" value="1"/>
</dbReference>
<evidence type="ECO:0000313" key="2">
    <source>
        <dbReference type="EMBL" id="UON93521.1"/>
    </source>
</evidence>
<evidence type="ECO:0008006" key="5">
    <source>
        <dbReference type="Google" id="ProtNLM"/>
    </source>
</evidence>
<evidence type="ECO:0000313" key="4">
    <source>
        <dbReference type="Proteomes" id="UP001155145"/>
    </source>
</evidence>
<dbReference type="Gene3D" id="2.60.120.10">
    <property type="entry name" value="Jelly Rolls"/>
    <property type="match status" value="2"/>
</dbReference>
<accession>A0A9X1S8X0</accession>
<dbReference type="Proteomes" id="UP000829758">
    <property type="component" value="Chromosome"/>
</dbReference>
<gene>
    <name evidence="1" type="ORF">LJ755_02725</name>
    <name evidence="2" type="ORF">MUK71_07965</name>
</gene>
<reference evidence="1" key="1">
    <citation type="submission" date="2021-10" db="EMBL/GenBank/DDBJ databases">
        <title>Novel species in genus Arthrobacter.</title>
        <authorList>
            <person name="Liu Y."/>
        </authorList>
    </citation>
    <scope>NUCLEOTIDE SEQUENCE</scope>
    <source>
        <strain evidence="1">Zg-Y462</strain>
        <strain evidence="3">zg-Y462</strain>
    </source>
</reference>
<organism evidence="1 4">
    <name type="scientific">Arthrobacter zhangbolii</name>
    <dbReference type="NCBI Taxonomy" id="2886936"/>
    <lineage>
        <taxon>Bacteria</taxon>
        <taxon>Bacillati</taxon>
        <taxon>Actinomycetota</taxon>
        <taxon>Actinomycetes</taxon>
        <taxon>Micrococcales</taxon>
        <taxon>Micrococcaceae</taxon>
        <taxon>Arthrobacter</taxon>
    </lineage>
</organism>
<dbReference type="GO" id="GO:0009298">
    <property type="term" value="P:GDP-mannose biosynthetic process"/>
    <property type="evidence" value="ECO:0007669"/>
    <property type="project" value="InterPro"/>
</dbReference>
<dbReference type="Gene3D" id="1.10.441.10">
    <property type="entry name" value="Phosphomannose Isomerase, domain 2"/>
    <property type="match status" value="1"/>
</dbReference>
<dbReference type="EMBL" id="CP094984">
    <property type="protein sequence ID" value="UON93521.1"/>
    <property type="molecule type" value="Genomic_DNA"/>
</dbReference>
<dbReference type="RefSeq" id="WP_227927884.1">
    <property type="nucleotide sequence ID" value="NZ_CP094984.1"/>
</dbReference>
<dbReference type="InterPro" id="IPR016305">
    <property type="entry name" value="Mannose-6-P_Isomerase"/>
</dbReference>
<evidence type="ECO:0000313" key="1">
    <source>
        <dbReference type="EMBL" id="MCC3271647.1"/>
    </source>
</evidence>
<dbReference type="InterPro" id="IPR014710">
    <property type="entry name" value="RmlC-like_jellyroll"/>
</dbReference>
<dbReference type="PANTHER" id="PTHR10309">
    <property type="entry name" value="MANNOSE-6-PHOSPHATE ISOMERASE"/>
    <property type="match status" value="1"/>
</dbReference>
<dbReference type="GO" id="GO:0004476">
    <property type="term" value="F:mannose-6-phosphate isomerase activity"/>
    <property type="evidence" value="ECO:0007669"/>
    <property type="project" value="InterPro"/>
</dbReference>
<sequence length="370" mass="40361">MLTPHLYDTVPTVSQRGTLTAARGPGLLIDWDPADIPDALDRLAEQHPEHFTGPDALPQHPVPFRMRLLDAGAPPPILIHPSVEQAQAGFIREQARGVPMGAGNRNYKDCHAKVEVAVAVSPVSVLSGERNPATLREVAEGLDLPWLRSFVTFQHESPSHAVLRMTRDEQQRALRETNFAVDRATNPTGAVADTVATVRRLRELFPGDRGILYAVCMNHIHLEPGQAMVTPAGCLHTYVSGQAVVLMSISENSLRVGLTRDYVDTGELQQVLREDQPTPAPLPVIPVDGFQDRIPLWSEDLHLGRAVLDDTEETVQLGRFAIVLSAKGRAEITVGGTTTPVSEGCRVLYLGDPAQARVRGPAQLFIATRR</sequence>
<proteinExistence type="predicted"/>
<protein>
    <recommendedName>
        <fullName evidence="5">Mannose-6-phosphate isomerase</fullName>
    </recommendedName>
</protein>